<name>A0A9D2G455_9FIRM</name>
<dbReference type="EMBL" id="DXBB01000033">
    <property type="protein sequence ID" value="HIZ72243.1"/>
    <property type="molecule type" value="Genomic_DNA"/>
</dbReference>
<dbReference type="Gene3D" id="3.30.110.170">
    <property type="entry name" value="Protein of unknown function (DUF541), domain 1"/>
    <property type="match status" value="1"/>
</dbReference>
<dbReference type="InterPro" id="IPR052022">
    <property type="entry name" value="26kDa_periplasmic_antigen"/>
</dbReference>
<dbReference type="Pfam" id="PF04402">
    <property type="entry name" value="SIMPL"/>
    <property type="match status" value="1"/>
</dbReference>
<dbReference type="Proteomes" id="UP000824102">
    <property type="component" value="Unassembled WGS sequence"/>
</dbReference>
<reference evidence="1" key="2">
    <citation type="submission" date="2021-04" db="EMBL/GenBank/DDBJ databases">
        <authorList>
            <person name="Gilroy R."/>
        </authorList>
    </citation>
    <scope>NUCLEOTIDE SEQUENCE</scope>
    <source>
        <strain evidence="1">ChiW7-2402</strain>
    </source>
</reference>
<proteinExistence type="predicted"/>
<dbReference type="Gene3D" id="3.30.70.2970">
    <property type="entry name" value="Protein of unknown function (DUF541), domain 2"/>
    <property type="match status" value="1"/>
</dbReference>
<evidence type="ECO:0000313" key="2">
    <source>
        <dbReference type="Proteomes" id="UP000824102"/>
    </source>
</evidence>
<reference evidence="1" key="1">
    <citation type="journal article" date="2021" name="PeerJ">
        <title>Extensive microbial diversity within the chicken gut microbiome revealed by metagenomics and culture.</title>
        <authorList>
            <person name="Gilroy R."/>
            <person name="Ravi A."/>
            <person name="Getino M."/>
            <person name="Pursley I."/>
            <person name="Horton D.L."/>
            <person name="Alikhan N.F."/>
            <person name="Baker D."/>
            <person name="Gharbi K."/>
            <person name="Hall N."/>
            <person name="Watson M."/>
            <person name="Adriaenssens E.M."/>
            <person name="Foster-Nyarko E."/>
            <person name="Jarju S."/>
            <person name="Secka A."/>
            <person name="Antonio M."/>
            <person name="Oren A."/>
            <person name="Chaudhuri R.R."/>
            <person name="La Ragione R."/>
            <person name="Hildebrand F."/>
            <person name="Pallen M.J."/>
        </authorList>
    </citation>
    <scope>NUCLEOTIDE SEQUENCE</scope>
    <source>
        <strain evidence="1">ChiW7-2402</strain>
    </source>
</reference>
<organism evidence="1 2">
    <name type="scientific">Candidatus Gallimonas intestinavium</name>
    <dbReference type="NCBI Taxonomy" id="2838603"/>
    <lineage>
        <taxon>Bacteria</taxon>
        <taxon>Bacillati</taxon>
        <taxon>Bacillota</taxon>
        <taxon>Clostridia</taxon>
        <taxon>Candidatus Gallimonas</taxon>
    </lineage>
</organism>
<dbReference type="PANTHER" id="PTHR34387">
    <property type="entry name" value="SLR1258 PROTEIN"/>
    <property type="match status" value="1"/>
</dbReference>
<dbReference type="GO" id="GO:0006974">
    <property type="term" value="P:DNA damage response"/>
    <property type="evidence" value="ECO:0007669"/>
    <property type="project" value="TreeGrafter"/>
</dbReference>
<sequence length="208" mass="22490">MSTLRITGRGVCARPADRAELHLTVRRVKETCAAASEAADAAVRTLCARLRERGFDESGLRTTAFDISPEYEQMTENGLHRRVQTGYACRISLRFALPFTPEALSSVVDALAEGTEELSISFSVEDAEAVRREVVRAAWKDALSQAALFAEASGMKVGGAREVSLDLNGMRAMNFGGAAALSVRTAKFDLTPDDVRSEGSITVEFELV</sequence>
<protein>
    <submittedName>
        <fullName evidence="1">SIMPL domain-containing protein</fullName>
    </submittedName>
</protein>
<evidence type="ECO:0000313" key="1">
    <source>
        <dbReference type="EMBL" id="HIZ72243.1"/>
    </source>
</evidence>
<dbReference type="AlphaFoldDB" id="A0A9D2G455"/>
<dbReference type="InterPro" id="IPR007497">
    <property type="entry name" value="SIMPL/DUF541"/>
</dbReference>
<accession>A0A9D2G455</accession>
<comment type="caution">
    <text evidence="1">The sequence shown here is derived from an EMBL/GenBank/DDBJ whole genome shotgun (WGS) entry which is preliminary data.</text>
</comment>
<dbReference type="PANTHER" id="PTHR34387:SF2">
    <property type="entry name" value="SLR1258 PROTEIN"/>
    <property type="match status" value="1"/>
</dbReference>
<gene>
    <name evidence="1" type="ORF">H9964_01530</name>
</gene>